<protein>
    <submittedName>
        <fullName evidence="3">Fructosamine-3-kinase</fullName>
    </submittedName>
</protein>
<dbReference type="Gene3D" id="3.30.200.20">
    <property type="entry name" value="Phosphorylase Kinase, domain 1"/>
    <property type="match status" value="1"/>
</dbReference>
<dbReference type="Proteomes" id="UP000295375">
    <property type="component" value="Unassembled WGS sequence"/>
</dbReference>
<reference evidence="3 4" key="1">
    <citation type="submission" date="2019-03" db="EMBL/GenBank/DDBJ databases">
        <title>Genomic Encyclopedia of Type Strains, Phase IV (KMG-IV): sequencing the most valuable type-strain genomes for metagenomic binning, comparative biology and taxonomic classification.</title>
        <authorList>
            <person name="Goeker M."/>
        </authorList>
    </citation>
    <scope>NUCLEOTIDE SEQUENCE [LARGE SCALE GENOMIC DNA]</scope>
    <source>
        <strain evidence="3 4">DSM 103792</strain>
    </source>
</reference>
<keyword evidence="4" id="KW-1185">Reference proteome</keyword>
<dbReference type="Gene3D" id="3.90.1200.10">
    <property type="match status" value="1"/>
</dbReference>
<dbReference type="AlphaFoldDB" id="A0A4R6URX2"/>
<comment type="caution">
    <text evidence="3">The sequence shown here is derived from an EMBL/GenBank/DDBJ whole genome shotgun (WGS) entry which is preliminary data.</text>
</comment>
<dbReference type="Pfam" id="PF03881">
    <property type="entry name" value="Fructosamin_kin"/>
    <property type="match status" value="1"/>
</dbReference>
<keyword evidence="2" id="KW-0808">Transferase</keyword>
<sequence>MDDRLAPWLWRECQVSLHSAQPLSGGSINEVFRITTKSGERLILKLNPNATKGFFLAEQRGLSALAAAGIKVPAVVAVSEHMLLLEDLGESTASSAFWPSLAQLLATLHQTTSTRFGFTDNNFIGLTPQDNRWMESGIRFFAERRLLFQTSRAYDAGLLTADDCRKLNLIAERLADWIPEQPPVLLHGDLWRGNIHCTGSSKPALIDPACYYGWAEAELAMTTLFGELPEAFYREYQEISGMVSDWRSRATLYNLYHLLNHLNLFGGSYLSSIRAVLKRYVK</sequence>
<evidence type="ECO:0000313" key="4">
    <source>
        <dbReference type="Proteomes" id="UP000295375"/>
    </source>
</evidence>
<dbReference type="GO" id="GO:0016301">
    <property type="term" value="F:kinase activity"/>
    <property type="evidence" value="ECO:0007669"/>
    <property type="project" value="UniProtKB-UniRule"/>
</dbReference>
<evidence type="ECO:0000256" key="1">
    <source>
        <dbReference type="ARBA" id="ARBA00009460"/>
    </source>
</evidence>
<proteinExistence type="inferred from homology"/>
<dbReference type="OrthoDB" id="5291879at2"/>
<dbReference type="RefSeq" id="WP_133590463.1">
    <property type="nucleotide sequence ID" value="NZ_CP037953.1"/>
</dbReference>
<dbReference type="PIRSF" id="PIRSF006221">
    <property type="entry name" value="Ketosamine-3-kinase"/>
    <property type="match status" value="1"/>
</dbReference>
<dbReference type="PANTHER" id="PTHR12149:SF8">
    <property type="entry name" value="PROTEIN-RIBULOSAMINE 3-KINASE"/>
    <property type="match status" value="1"/>
</dbReference>
<dbReference type="PANTHER" id="PTHR12149">
    <property type="entry name" value="FRUCTOSAMINE 3 KINASE-RELATED PROTEIN"/>
    <property type="match status" value="1"/>
</dbReference>
<dbReference type="InterPro" id="IPR011009">
    <property type="entry name" value="Kinase-like_dom_sf"/>
</dbReference>
<dbReference type="EMBL" id="SNYM01000008">
    <property type="protein sequence ID" value="TDQ48045.1"/>
    <property type="molecule type" value="Genomic_DNA"/>
</dbReference>
<keyword evidence="2 3" id="KW-0418">Kinase</keyword>
<evidence type="ECO:0000256" key="2">
    <source>
        <dbReference type="PIRNR" id="PIRNR006221"/>
    </source>
</evidence>
<comment type="similarity">
    <text evidence="1 2">Belongs to the fructosamine kinase family.</text>
</comment>
<organism evidence="3 4">
    <name type="scientific">Permianibacter aggregans</name>
    <dbReference type="NCBI Taxonomy" id="1510150"/>
    <lineage>
        <taxon>Bacteria</taxon>
        <taxon>Pseudomonadati</taxon>
        <taxon>Pseudomonadota</taxon>
        <taxon>Gammaproteobacteria</taxon>
        <taxon>Pseudomonadales</taxon>
        <taxon>Pseudomonadaceae</taxon>
        <taxon>Permianibacter</taxon>
    </lineage>
</organism>
<gene>
    <name evidence="3" type="ORF">EV696_10825</name>
</gene>
<accession>A0A4R6URX2</accession>
<dbReference type="SUPFAM" id="SSF56112">
    <property type="entry name" value="Protein kinase-like (PK-like)"/>
    <property type="match status" value="1"/>
</dbReference>
<evidence type="ECO:0000313" key="3">
    <source>
        <dbReference type="EMBL" id="TDQ48045.1"/>
    </source>
</evidence>
<dbReference type="InterPro" id="IPR016477">
    <property type="entry name" value="Fructo-/Ketosamine-3-kinase"/>
</dbReference>
<name>A0A4R6URX2_9GAMM</name>